<dbReference type="Pfam" id="PF09362">
    <property type="entry name" value="DUF1996"/>
    <property type="match status" value="1"/>
</dbReference>
<feature type="domain" description="DUF1996" evidence="2">
    <location>
        <begin position="34"/>
        <end position="284"/>
    </location>
</feature>
<dbReference type="STRING" id="1287681.M7S928"/>
<evidence type="ECO:0000313" key="3">
    <source>
        <dbReference type="EMBL" id="EMR62644.1"/>
    </source>
</evidence>
<feature type="chain" id="PRO_5004084379" description="DUF1996 domain-containing protein" evidence="1">
    <location>
        <begin position="18"/>
        <end position="342"/>
    </location>
</feature>
<dbReference type="KEGG" id="ela:UCREL1_10419"/>
<dbReference type="eggNOG" id="ENOG502SHDJ">
    <property type="taxonomic scope" value="Eukaryota"/>
</dbReference>
<keyword evidence="1" id="KW-0732">Signal</keyword>
<dbReference type="EMBL" id="KB707407">
    <property type="protein sequence ID" value="EMR62644.1"/>
    <property type="molecule type" value="Genomic_DNA"/>
</dbReference>
<evidence type="ECO:0000313" key="4">
    <source>
        <dbReference type="Proteomes" id="UP000012174"/>
    </source>
</evidence>
<gene>
    <name evidence="3" type="ORF">UCREL1_10419</name>
</gene>
<organism evidence="3 4">
    <name type="scientific">Eutypa lata (strain UCR-EL1)</name>
    <name type="common">Grapevine dieback disease fungus</name>
    <name type="synonym">Eutypa armeniacae</name>
    <dbReference type="NCBI Taxonomy" id="1287681"/>
    <lineage>
        <taxon>Eukaryota</taxon>
        <taxon>Fungi</taxon>
        <taxon>Dikarya</taxon>
        <taxon>Ascomycota</taxon>
        <taxon>Pezizomycotina</taxon>
        <taxon>Sordariomycetes</taxon>
        <taxon>Xylariomycetidae</taxon>
        <taxon>Xylariales</taxon>
        <taxon>Diatrypaceae</taxon>
        <taxon>Eutypa</taxon>
    </lineage>
</organism>
<dbReference type="OMA" id="QAIACTK"/>
<dbReference type="PANTHER" id="PTHR43662">
    <property type="match status" value="1"/>
</dbReference>
<dbReference type="OrthoDB" id="74764at2759"/>
<protein>
    <recommendedName>
        <fullName evidence="2">DUF1996 domain-containing protein</fullName>
    </recommendedName>
</protein>
<dbReference type="Proteomes" id="UP000012174">
    <property type="component" value="Unassembled WGS sequence"/>
</dbReference>
<sequence length="342" mass="37335">MFIKSLAAVSLAATAAAQELMRFGCSQLTFDRIDPLVEPGNTPSAHLHQIIGGNSFNASMLPEDVDPPTDSSCTSCTYSEDFSNYWTAAIYYKARNGTFKRVPQFANLGLGVEGGMTVYYIRGYQQAASVKAFPPGFRMLVGDSANREASKVPKGLCFRCEENMQQNPFGGAPCTGSDTPNFPKQACGGGWRVTVTFPSCWDGTNLDSPDHKAHIAYPQGSFEMGSACPSTHPVKIPQVMYEIMFDTRQFNDMADWPADGSSPFYWAMGDNTGYGIHGDYLFGWKGDALQRAMDGHCANDRCAPLQRQEDTTAVSCTKKQSYGEDIGDDWIPALPGMEPGQF</sequence>
<name>M7S928_EUTLA</name>
<dbReference type="HOGENOM" id="CLU_014722_0_0_1"/>
<dbReference type="AlphaFoldDB" id="M7S928"/>
<keyword evidence="4" id="KW-1185">Reference proteome</keyword>
<reference evidence="4" key="1">
    <citation type="journal article" date="2013" name="Genome Announc.">
        <title>Draft genome sequence of the grapevine dieback fungus Eutypa lata UCR-EL1.</title>
        <authorList>
            <person name="Blanco-Ulate B."/>
            <person name="Rolshausen P.E."/>
            <person name="Cantu D."/>
        </authorList>
    </citation>
    <scope>NUCLEOTIDE SEQUENCE [LARGE SCALE GENOMIC DNA]</scope>
    <source>
        <strain evidence="4">UCR-EL1</strain>
    </source>
</reference>
<feature type="signal peptide" evidence="1">
    <location>
        <begin position="1"/>
        <end position="17"/>
    </location>
</feature>
<evidence type="ECO:0000256" key="1">
    <source>
        <dbReference type="SAM" id="SignalP"/>
    </source>
</evidence>
<proteinExistence type="predicted"/>
<dbReference type="PANTHER" id="PTHR43662:SF2">
    <property type="entry name" value="DUF1996 DOMAIN-CONTAINING PROTEIN"/>
    <property type="match status" value="1"/>
</dbReference>
<dbReference type="InterPro" id="IPR018535">
    <property type="entry name" value="DUF1996"/>
</dbReference>
<accession>M7S928</accession>
<evidence type="ECO:0000259" key="2">
    <source>
        <dbReference type="Pfam" id="PF09362"/>
    </source>
</evidence>